<sequence>MTKDNEQNFELLSSLLLKIRNKQEALNFLQDIFSNKELGTLALRVQIAKMLHEGLSYIEIEKATGASSATIAKVNEALKYGRDGLRTVLERIKRTK</sequence>
<evidence type="ECO:0000313" key="2">
    <source>
        <dbReference type="Proteomes" id="UP000034852"/>
    </source>
</evidence>
<dbReference type="InterPro" id="IPR010921">
    <property type="entry name" value="Trp_repressor/repl_initiator"/>
</dbReference>
<dbReference type="Pfam" id="PF01371">
    <property type="entry name" value="Trp_repressor"/>
    <property type="match status" value="1"/>
</dbReference>
<gene>
    <name evidence="1" type="ORF">US52_C0006G0015</name>
</gene>
<reference evidence="1 2" key="1">
    <citation type="journal article" date="2015" name="Nature">
        <title>rRNA introns, odd ribosomes, and small enigmatic genomes across a large radiation of phyla.</title>
        <authorList>
            <person name="Brown C.T."/>
            <person name="Hug L.A."/>
            <person name="Thomas B.C."/>
            <person name="Sharon I."/>
            <person name="Castelle C.J."/>
            <person name="Singh A."/>
            <person name="Wilkins M.J."/>
            <person name="Williams K.H."/>
            <person name="Banfield J.F."/>
        </authorList>
    </citation>
    <scope>NUCLEOTIDE SEQUENCE [LARGE SCALE GENOMIC DNA]</scope>
</reference>
<dbReference type="AlphaFoldDB" id="A0A0G0HCB2"/>
<dbReference type="InterPro" id="IPR013368">
    <property type="entry name" value="YecD_YerC"/>
</dbReference>
<dbReference type="SUPFAM" id="SSF48295">
    <property type="entry name" value="TrpR-like"/>
    <property type="match status" value="1"/>
</dbReference>
<dbReference type="EMBL" id="LBTH01000006">
    <property type="protein sequence ID" value="KKQ36185.1"/>
    <property type="molecule type" value="Genomic_DNA"/>
</dbReference>
<organism evidence="1 2">
    <name type="scientific">candidate division WS6 bacterium GW2011_GWA2_37_6</name>
    <dbReference type="NCBI Taxonomy" id="1619087"/>
    <lineage>
        <taxon>Bacteria</taxon>
        <taxon>Candidatus Dojkabacteria</taxon>
    </lineage>
</organism>
<dbReference type="InterPro" id="IPR000831">
    <property type="entry name" value="Trp_repress"/>
</dbReference>
<evidence type="ECO:0000313" key="1">
    <source>
        <dbReference type="EMBL" id="KKQ36185.1"/>
    </source>
</evidence>
<proteinExistence type="predicted"/>
<dbReference type="PANTHER" id="PTHR40080">
    <property type="entry name" value="LMO1763 PROTEIN"/>
    <property type="match status" value="1"/>
</dbReference>
<dbReference type="NCBIfam" id="TIGR02531">
    <property type="entry name" value="yecD_yerC"/>
    <property type="match status" value="1"/>
</dbReference>
<dbReference type="InterPro" id="IPR038116">
    <property type="entry name" value="TrpR-like_sf"/>
</dbReference>
<dbReference type="Proteomes" id="UP000034852">
    <property type="component" value="Unassembled WGS sequence"/>
</dbReference>
<comment type="caution">
    <text evidence="1">The sequence shown here is derived from an EMBL/GenBank/DDBJ whole genome shotgun (WGS) entry which is preliminary data.</text>
</comment>
<accession>A0A0G0HCB2</accession>
<dbReference type="GO" id="GO:0043565">
    <property type="term" value="F:sequence-specific DNA binding"/>
    <property type="evidence" value="ECO:0007669"/>
    <property type="project" value="InterPro"/>
</dbReference>
<name>A0A0G0HCB2_9BACT</name>
<dbReference type="PIRSF" id="PIRSF012508">
    <property type="entry name" value="YerC"/>
    <property type="match status" value="1"/>
</dbReference>
<protein>
    <submittedName>
        <fullName evidence="1">Trp operon repressor-like protein</fullName>
    </submittedName>
</protein>
<dbReference type="Gene3D" id="1.10.1270.10">
    <property type="entry name" value="TrpR-like"/>
    <property type="match status" value="1"/>
</dbReference>
<dbReference type="PANTHER" id="PTHR40080:SF1">
    <property type="entry name" value="TRPR-LIKE PROTEIN YERC_YECD"/>
    <property type="match status" value="1"/>
</dbReference>
<dbReference type="GO" id="GO:0003700">
    <property type="term" value="F:DNA-binding transcription factor activity"/>
    <property type="evidence" value="ECO:0007669"/>
    <property type="project" value="InterPro"/>
</dbReference>